<organism evidence="2 3">
    <name type="scientific">Phaseolus angularis</name>
    <name type="common">Azuki bean</name>
    <name type="synonym">Vigna angularis</name>
    <dbReference type="NCBI Taxonomy" id="3914"/>
    <lineage>
        <taxon>Eukaryota</taxon>
        <taxon>Viridiplantae</taxon>
        <taxon>Streptophyta</taxon>
        <taxon>Embryophyta</taxon>
        <taxon>Tracheophyta</taxon>
        <taxon>Spermatophyta</taxon>
        <taxon>Magnoliopsida</taxon>
        <taxon>eudicotyledons</taxon>
        <taxon>Gunneridae</taxon>
        <taxon>Pentapetalae</taxon>
        <taxon>rosids</taxon>
        <taxon>fabids</taxon>
        <taxon>Fabales</taxon>
        <taxon>Fabaceae</taxon>
        <taxon>Papilionoideae</taxon>
        <taxon>50 kb inversion clade</taxon>
        <taxon>NPAAA clade</taxon>
        <taxon>indigoferoid/millettioid clade</taxon>
        <taxon>Phaseoleae</taxon>
        <taxon>Vigna</taxon>
    </lineage>
</organism>
<dbReference type="Gramene" id="KOM52562">
    <property type="protein sequence ID" value="KOM52562"/>
    <property type="gene ID" value="LR48_Vigan09g122100"/>
</dbReference>
<accession>A0A0L9VCC6</accession>
<reference evidence="3" key="1">
    <citation type="journal article" date="2015" name="Proc. Natl. Acad. Sci. U.S.A.">
        <title>Genome sequencing of adzuki bean (Vigna angularis) provides insight into high starch and low fat accumulation and domestication.</title>
        <authorList>
            <person name="Yang K."/>
            <person name="Tian Z."/>
            <person name="Chen C."/>
            <person name="Luo L."/>
            <person name="Zhao B."/>
            <person name="Wang Z."/>
            <person name="Yu L."/>
            <person name="Li Y."/>
            <person name="Sun Y."/>
            <person name="Li W."/>
            <person name="Chen Y."/>
            <person name="Li Y."/>
            <person name="Zhang Y."/>
            <person name="Ai D."/>
            <person name="Zhao J."/>
            <person name="Shang C."/>
            <person name="Ma Y."/>
            <person name="Wu B."/>
            <person name="Wang M."/>
            <person name="Gao L."/>
            <person name="Sun D."/>
            <person name="Zhang P."/>
            <person name="Guo F."/>
            <person name="Wang W."/>
            <person name="Li Y."/>
            <person name="Wang J."/>
            <person name="Varshney R.K."/>
            <person name="Wang J."/>
            <person name="Ling H.Q."/>
            <person name="Wan P."/>
        </authorList>
    </citation>
    <scope>NUCLEOTIDE SEQUENCE</scope>
    <source>
        <strain evidence="3">cv. Jingnong 6</strain>
    </source>
</reference>
<evidence type="ECO:0000313" key="2">
    <source>
        <dbReference type="EMBL" id="KOM52562.1"/>
    </source>
</evidence>
<dbReference type="Proteomes" id="UP000053144">
    <property type="component" value="Chromosome 9"/>
</dbReference>
<dbReference type="AlphaFoldDB" id="A0A0L9VCC6"/>
<dbReference type="EMBL" id="CM003379">
    <property type="protein sequence ID" value="KOM52562.1"/>
    <property type="molecule type" value="Genomic_DNA"/>
</dbReference>
<proteinExistence type="predicted"/>
<name>A0A0L9VCC6_PHAAN</name>
<evidence type="ECO:0000313" key="3">
    <source>
        <dbReference type="Proteomes" id="UP000053144"/>
    </source>
</evidence>
<evidence type="ECO:0000256" key="1">
    <source>
        <dbReference type="SAM" id="MobiDB-lite"/>
    </source>
</evidence>
<sequence length="245" mass="26687">MYLLKLEYSSQPENERSSGEAKVKRESVEKQVEIEVGEVKVQAVGEAEVQAEGHVEPEVEAEVEVEGEVEVEVEAVADVDVVVESEVEAVTYVDVVVKGEVEVEVEAVADVNVVVEGEVEVEAKAMVDVEPHVQVQVEGVTEVEVEVEGNGMEGQDEVDVHVDEYDVRSCNESEEDVLTDDGDEVECGIFEATNQVEIGGPRGLLESDGESESLNSVVESDNTNDDRDGYGDFGIFFNTQKYGII</sequence>
<feature type="region of interest" description="Disordered" evidence="1">
    <location>
        <begin position="199"/>
        <end position="229"/>
    </location>
</feature>
<feature type="compositionally biased region" description="Polar residues" evidence="1">
    <location>
        <begin position="212"/>
        <end position="221"/>
    </location>
</feature>
<gene>
    <name evidence="2" type="ORF">LR48_Vigan09g122100</name>
</gene>
<protein>
    <submittedName>
        <fullName evidence="2">Uncharacterized protein</fullName>
    </submittedName>
</protein>